<comment type="caution">
    <text evidence="1">The sequence shown here is derived from an EMBL/GenBank/DDBJ whole genome shotgun (WGS) entry which is preliminary data.</text>
</comment>
<accession>A0A0G1J0T6</accession>
<dbReference type="Proteomes" id="UP000034097">
    <property type="component" value="Unassembled WGS sequence"/>
</dbReference>
<organism evidence="1 2">
    <name type="scientific">Candidatus Collierbacteria bacterium GW2011_GWF1_44_12</name>
    <dbReference type="NCBI Taxonomy" id="1618402"/>
    <lineage>
        <taxon>Bacteria</taxon>
        <taxon>Candidatus Collieribacteriota</taxon>
    </lineage>
</organism>
<gene>
    <name evidence="1" type="ORF">UW26_C0026G0004</name>
</gene>
<protein>
    <submittedName>
        <fullName evidence="1">Uncharacterized protein</fullName>
    </submittedName>
</protein>
<reference evidence="1 2" key="1">
    <citation type="journal article" date="2015" name="Nature">
        <title>rRNA introns, odd ribosomes, and small enigmatic genomes across a large radiation of phyla.</title>
        <authorList>
            <person name="Brown C.T."/>
            <person name="Hug L.A."/>
            <person name="Thomas B.C."/>
            <person name="Sharon I."/>
            <person name="Castelle C.J."/>
            <person name="Singh A."/>
            <person name="Wilkins M.J."/>
            <person name="Williams K.H."/>
            <person name="Banfield J.F."/>
        </authorList>
    </citation>
    <scope>NUCLEOTIDE SEQUENCE [LARGE SCALE GENOMIC DNA]</scope>
</reference>
<name>A0A0G1J0T6_9BACT</name>
<dbReference type="EMBL" id="LCHQ01000026">
    <property type="protein sequence ID" value="KKT37702.1"/>
    <property type="molecule type" value="Genomic_DNA"/>
</dbReference>
<evidence type="ECO:0000313" key="2">
    <source>
        <dbReference type="Proteomes" id="UP000034097"/>
    </source>
</evidence>
<proteinExistence type="predicted"/>
<dbReference type="AlphaFoldDB" id="A0A0G1J0T6"/>
<sequence length="122" mass="14291">MVEYIDNHAHSKESEMIEFREGKIVTDLEWLHFLEAFWLHWAGYSESDLDALWGSYDDEEITQEVLETDGVMIVENAYFVEPEAIILVQLGEWTWTIKGLSDWEIEAVVDKISISLSENEYE</sequence>
<evidence type="ECO:0000313" key="1">
    <source>
        <dbReference type="EMBL" id="KKT37702.1"/>
    </source>
</evidence>